<dbReference type="GO" id="GO:0016787">
    <property type="term" value="F:hydrolase activity"/>
    <property type="evidence" value="ECO:0007669"/>
    <property type="project" value="InterPro"/>
</dbReference>
<dbReference type="GO" id="GO:0003677">
    <property type="term" value="F:DNA binding"/>
    <property type="evidence" value="ECO:0007669"/>
    <property type="project" value="InterPro"/>
</dbReference>
<reference evidence="5" key="1">
    <citation type="submission" date="2017-09" db="EMBL/GenBank/DDBJ databases">
        <title>Arcobacter canalis sp. nov., a new species isolated from a water canal contaminated with urban sewage.</title>
        <authorList>
            <person name="Perez-Cataluna A."/>
            <person name="Salas-Masso N."/>
            <person name="Figueras M.J."/>
        </authorList>
    </citation>
    <scope>NUCLEOTIDE SEQUENCE [LARGE SCALE GENOMIC DNA]</scope>
    <source>
        <strain evidence="5">CECT 7727</strain>
    </source>
</reference>
<dbReference type="Gene3D" id="3.30.870.10">
    <property type="entry name" value="Endonuclease Chain A"/>
    <property type="match status" value="1"/>
</dbReference>
<evidence type="ECO:0000313" key="5">
    <source>
        <dbReference type="Proteomes" id="UP000224740"/>
    </source>
</evidence>
<dbReference type="Pfam" id="PF04851">
    <property type="entry name" value="ResIII"/>
    <property type="match status" value="1"/>
</dbReference>
<accession>A0A347TP00</accession>
<dbReference type="EMBL" id="NXAO01000023">
    <property type="protein sequence ID" value="PHO15655.1"/>
    <property type="molecule type" value="Genomic_DNA"/>
</dbReference>
<dbReference type="Pfam" id="PF26350">
    <property type="entry name" value="DUF8090"/>
    <property type="match status" value="1"/>
</dbReference>
<protein>
    <submittedName>
        <fullName evidence="4">DNA repair helicase</fullName>
    </submittedName>
    <submittedName>
        <fullName evidence="3">DNA/RNA helicase (DUF3427 domain)</fullName>
    </submittedName>
</protein>
<dbReference type="EMBL" id="CP032101">
    <property type="protein sequence ID" value="AXX88328.1"/>
    <property type="molecule type" value="Genomic_DNA"/>
</dbReference>
<dbReference type="SMART" id="SM00490">
    <property type="entry name" value="HELICc"/>
    <property type="match status" value="1"/>
</dbReference>
<dbReference type="KEGG" id="amar:AMRN_2630"/>
<dbReference type="CDD" id="cd18799">
    <property type="entry name" value="SF2_C_EcoAI-like"/>
    <property type="match status" value="1"/>
</dbReference>
<dbReference type="InterPro" id="IPR021835">
    <property type="entry name" value="DUF3427"/>
</dbReference>
<dbReference type="Pfam" id="PF00271">
    <property type="entry name" value="Helicase_C"/>
    <property type="match status" value="1"/>
</dbReference>
<evidence type="ECO:0000259" key="2">
    <source>
        <dbReference type="PROSITE" id="PS51194"/>
    </source>
</evidence>
<dbReference type="Proteomes" id="UP000264693">
    <property type="component" value="Chromosome"/>
</dbReference>
<keyword evidence="3" id="KW-0067">ATP-binding</keyword>
<reference evidence="3 6" key="3">
    <citation type="submission" date="2018-08" db="EMBL/GenBank/DDBJ databases">
        <title>Complete genome of the Arcobacter marinus type strain JCM 15502.</title>
        <authorList>
            <person name="Miller W.G."/>
            <person name="Yee E."/>
            <person name="Huynh S."/>
            <person name="Parker C.T."/>
        </authorList>
    </citation>
    <scope>NUCLEOTIDE SEQUENCE [LARGE SCALE GENOMIC DNA]</scope>
    <source>
        <strain evidence="3 6">JCM 15502</strain>
    </source>
</reference>
<evidence type="ECO:0000313" key="3">
    <source>
        <dbReference type="EMBL" id="AXX88328.1"/>
    </source>
</evidence>
<dbReference type="InterPro" id="IPR001650">
    <property type="entry name" value="Helicase_C-like"/>
</dbReference>
<reference evidence="4" key="2">
    <citation type="submission" date="2017-09" db="EMBL/GenBank/DDBJ databases">
        <authorList>
            <person name="Perez-Cataluna A."/>
            <person name="Figueras M.J."/>
            <person name="Salas-Masso N."/>
        </authorList>
    </citation>
    <scope>NUCLEOTIDE SEQUENCE</scope>
    <source>
        <strain evidence="4">CECT 7727</strain>
    </source>
</reference>
<evidence type="ECO:0000313" key="6">
    <source>
        <dbReference type="Proteomes" id="UP000264693"/>
    </source>
</evidence>
<sequence>MNKLIVNNKTDNFYNCLTTLFNSCKSFYINVAFINYSGLQLLLDSLKKCEQKAVKGKVLTSTYLNFTEVKALKKLQEFTNIQLKVFDSSDVGFHSKAYIFEYEEDYKIVVGSSNITASAFKSNVEWNLKIGSKKQDSFTLDVLNEFDSLFKQAYYVDEDFLNSYEKFLKQKFVKVDKKFIFEKKIKANSMQIHALKNLKDLRKNNQKKAIAICATGTGKTYLSAFDVKEFEAKKVLFLAHRENILISSKFSFEKIIKSKSFGFFTGNKKELDNDYIFATIQTISKNLKLFKKDEFDYIIYDEAHHIASESFQKVFLYFNSKFTLGLTATPNRSDKQNIYEVFDDNVAIDLRLNEALEQKLIAPFHYFGISDIVIDYENTNLDDLSKLAKLLSVNKRVEFIIEKMKFYAHDNKKRKALAFCVNKEHAKYMNDEFNKAGIYSTTLFGSDCVEKRELTIEQLENEDESLEVIFSVDIFNEGVDIPKVNTILMLRPTSSSTVFIQQLGRGLRKTQDKEYLTVLDFIGNHNRAYLIAFALLGNKAIDKDSIKLALNNSFATISNNTFIYMDEISKKRVLKQLDEENFNSFRYLKQQFIEFKNDIKKVPTLIDFIAYETTLNPKDFIDESKSYIEFVLKVQKQENEFSLSFLKIIRFIDSHIKLKRVHEFAILKYLLNHDYIDLKTAQNEVLKYQEKVDLQTVKHSFRYLNQEFFDSAQIKRYEKVVYLEDEVLKVTQVFKKCLEIKKQKELIKSSLEYGVLLYEKEFERVYYGLPFLKLYEKYNMKNIALLCSLDKIHSSFRGSGQLKHKNDYFLFINLDKQNAIKSRRYSNVFFTNDTFSWQTKPNATINKGDGEKLIENIKHKVKLHIFVRKYITVDKKTQNFIYLGLANTIKFEGEKPINLTLKLEKKLPKYLYDEFTLSV</sequence>
<dbReference type="CDD" id="cd18032">
    <property type="entry name" value="DEXHc_RE_I_III_res"/>
    <property type="match status" value="1"/>
</dbReference>
<evidence type="ECO:0000259" key="1">
    <source>
        <dbReference type="PROSITE" id="PS51192"/>
    </source>
</evidence>
<dbReference type="GO" id="GO:0004386">
    <property type="term" value="F:helicase activity"/>
    <property type="evidence" value="ECO:0007669"/>
    <property type="project" value="UniProtKB-KW"/>
</dbReference>
<name>A0A347TP00_9BACT</name>
<dbReference type="SUPFAM" id="SSF56024">
    <property type="entry name" value="Phospholipase D/nuclease"/>
    <property type="match status" value="1"/>
</dbReference>
<dbReference type="SUPFAM" id="SSF52540">
    <property type="entry name" value="P-loop containing nucleoside triphosphate hydrolases"/>
    <property type="match status" value="1"/>
</dbReference>
<dbReference type="InterPro" id="IPR058403">
    <property type="entry name" value="DUF8090"/>
</dbReference>
<keyword evidence="5" id="KW-1185">Reference proteome</keyword>
<gene>
    <name evidence="3" type="ORF">AMRN_2630</name>
    <name evidence="4" type="ORF">CPH92_05730</name>
</gene>
<feature type="domain" description="Helicase ATP-binding" evidence="1">
    <location>
        <begin position="200"/>
        <end position="348"/>
    </location>
</feature>
<dbReference type="Pfam" id="PF11907">
    <property type="entry name" value="DUF3427"/>
    <property type="match status" value="1"/>
</dbReference>
<proteinExistence type="predicted"/>
<dbReference type="PROSITE" id="PS51192">
    <property type="entry name" value="HELICASE_ATP_BIND_1"/>
    <property type="match status" value="1"/>
</dbReference>
<dbReference type="RefSeq" id="WP_099310782.1">
    <property type="nucleotide sequence ID" value="NZ_CP032101.1"/>
</dbReference>
<dbReference type="PANTHER" id="PTHR47396">
    <property type="entry name" value="TYPE I RESTRICTION ENZYME ECOKI R PROTEIN"/>
    <property type="match status" value="1"/>
</dbReference>
<dbReference type="InterPro" id="IPR025202">
    <property type="entry name" value="PLD-like_dom"/>
</dbReference>
<dbReference type="CDD" id="cd09204">
    <property type="entry name" value="PLDc_N_DEXD_b2"/>
    <property type="match status" value="1"/>
</dbReference>
<dbReference type="AlphaFoldDB" id="A0A347TP00"/>
<feature type="domain" description="Helicase C-terminal" evidence="2">
    <location>
        <begin position="392"/>
        <end position="554"/>
    </location>
</feature>
<dbReference type="GO" id="GO:0005829">
    <property type="term" value="C:cytosol"/>
    <property type="evidence" value="ECO:0007669"/>
    <property type="project" value="TreeGrafter"/>
</dbReference>
<dbReference type="InterPro" id="IPR006935">
    <property type="entry name" value="Helicase/UvrB_N"/>
</dbReference>
<keyword evidence="3" id="KW-0378">Hydrolase</keyword>
<dbReference type="Pfam" id="PF13091">
    <property type="entry name" value="PLDc_2"/>
    <property type="match status" value="1"/>
</dbReference>
<dbReference type="InterPro" id="IPR050742">
    <property type="entry name" value="Helicase_Restrict-Modif_Enz"/>
</dbReference>
<dbReference type="GO" id="GO:0005524">
    <property type="term" value="F:ATP binding"/>
    <property type="evidence" value="ECO:0007669"/>
    <property type="project" value="InterPro"/>
</dbReference>
<dbReference type="InterPro" id="IPR014001">
    <property type="entry name" value="Helicase_ATP-bd"/>
</dbReference>
<organism evidence="3 6">
    <name type="scientific">Malaciobacter marinus</name>
    <dbReference type="NCBI Taxonomy" id="505249"/>
    <lineage>
        <taxon>Bacteria</taxon>
        <taxon>Pseudomonadati</taxon>
        <taxon>Campylobacterota</taxon>
        <taxon>Epsilonproteobacteria</taxon>
        <taxon>Campylobacterales</taxon>
        <taxon>Arcobacteraceae</taxon>
        <taxon>Malaciobacter</taxon>
    </lineage>
</organism>
<dbReference type="InterPro" id="IPR027417">
    <property type="entry name" value="P-loop_NTPase"/>
</dbReference>
<dbReference type="SMART" id="SM00487">
    <property type="entry name" value="DEXDc"/>
    <property type="match status" value="1"/>
</dbReference>
<keyword evidence="3" id="KW-0347">Helicase</keyword>
<dbReference type="Gene3D" id="3.40.50.300">
    <property type="entry name" value="P-loop containing nucleotide triphosphate hydrolases"/>
    <property type="match status" value="2"/>
</dbReference>
<dbReference type="PROSITE" id="PS51194">
    <property type="entry name" value="HELICASE_CTER"/>
    <property type="match status" value="1"/>
</dbReference>
<keyword evidence="3" id="KW-0547">Nucleotide-binding</keyword>
<dbReference type="Proteomes" id="UP000224740">
    <property type="component" value="Unassembled WGS sequence"/>
</dbReference>
<evidence type="ECO:0000313" key="4">
    <source>
        <dbReference type="EMBL" id="PHO15655.1"/>
    </source>
</evidence>
<dbReference type="PANTHER" id="PTHR47396:SF1">
    <property type="entry name" value="ATP-DEPENDENT HELICASE IRC3-RELATED"/>
    <property type="match status" value="1"/>
</dbReference>